<evidence type="ECO:0000256" key="5">
    <source>
        <dbReference type="ARBA" id="ARBA00023128"/>
    </source>
</evidence>
<dbReference type="SMART" id="SM00829">
    <property type="entry name" value="PKS_ER"/>
    <property type="match status" value="1"/>
</dbReference>
<dbReference type="SUPFAM" id="SSF51735">
    <property type="entry name" value="NAD(P)-binding Rossmann-fold domains"/>
    <property type="match status" value="1"/>
</dbReference>
<dbReference type="InterPro" id="IPR013154">
    <property type="entry name" value="ADH-like_N"/>
</dbReference>
<dbReference type="InParanoid" id="A7SQZ0"/>
<evidence type="ECO:0000256" key="2">
    <source>
        <dbReference type="ARBA" id="ARBA00010371"/>
    </source>
</evidence>
<organism evidence="7 8">
    <name type="scientific">Nematostella vectensis</name>
    <name type="common">Starlet sea anemone</name>
    <dbReference type="NCBI Taxonomy" id="45351"/>
    <lineage>
        <taxon>Eukaryota</taxon>
        <taxon>Metazoa</taxon>
        <taxon>Cnidaria</taxon>
        <taxon>Anthozoa</taxon>
        <taxon>Hexacorallia</taxon>
        <taxon>Actiniaria</taxon>
        <taxon>Edwardsiidae</taxon>
        <taxon>Nematostella</taxon>
    </lineage>
</organism>
<dbReference type="SUPFAM" id="SSF50129">
    <property type="entry name" value="GroES-like"/>
    <property type="match status" value="1"/>
</dbReference>
<dbReference type="Gene3D" id="3.40.50.720">
    <property type="entry name" value="NAD(P)-binding Rossmann-like Domain"/>
    <property type="match status" value="1"/>
</dbReference>
<keyword evidence="8" id="KW-1185">Reference proteome</keyword>
<proteinExistence type="inferred from homology"/>
<dbReference type="PANTHER" id="PTHR11695:SF294">
    <property type="entry name" value="RETICULON-4-INTERACTING PROTEIN 1, MITOCHONDRIAL"/>
    <property type="match status" value="1"/>
</dbReference>
<keyword evidence="4" id="KW-0560">Oxidoreductase</keyword>
<dbReference type="STRING" id="45351.A7SQZ0"/>
<dbReference type="InterPro" id="IPR011032">
    <property type="entry name" value="GroES-like_sf"/>
</dbReference>
<dbReference type="InterPro" id="IPR020843">
    <property type="entry name" value="ER"/>
</dbReference>
<evidence type="ECO:0000256" key="3">
    <source>
        <dbReference type="ARBA" id="ARBA00022946"/>
    </source>
</evidence>
<dbReference type="Proteomes" id="UP000001593">
    <property type="component" value="Unassembled WGS sequence"/>
</dbReference>
<dbReference type="InterPro" id="IPR050700">
    <property type="entry name" value="YIM1/Zinc_Alcohol_DH_Fams"/>
</dbReference>
<evidence type="ECO:0000256" key="4">
    <source>
        <dbReference type="ARBA" id="ARBA00023002"/>
    </source>
</evidence>
<evidence type="ECO:0000256" key="1">
    <source>
        <dbReference type="ARBA" id="ARBA00004173"/>
    </source>
</evidence>
<comment type="similarity">
    <text evidence="2">Belongs to the zinc-containing alcohol dehydrogenase family. Quinone oxidoreductase subfamily.</text>
</comment>
<dbReference type="Pfam" id="PF13602">
    <property type="entry name" value="ADH_zinc_N_2"/>
    <property type="match status" value="1"/>
</dbReference>
<protein>
    <recommendedName>
        <fullName evidence="6">Enoyl reductase (ER) domain-containing protein</fullName>
    </recommendedName>
</protein>
<dbReference type="PANTHER" id="PTHR11695">
    <property type="entry name" value="ALCOHOL DEHYDROGENASE RELATED"/>
    <property type="match status" value="1"/>
</dbReference>
<accession>A7SQZ0</accession>
<dbReference type="GO" id="GO:0016491">
    <property type="term" value="F:oxidoreductase activity"/>
    <property type="evidence" value="ECO:0007669"/>
    <property type="project" value="UniProtKB-KW"/>
</dbReference>
<reference evidence="7 8" key="1">
    <citation type="journal article" date="2007" name="Science">
        <title>Sea anemone genome reveals ancestral eumetazoan gene repertoire and genomic organization.</title>
        <authorList>
            <person name="Putnam N.H."/>
            <person name="Srivastava M."/>
            <person name="Hellsten U."/>
            <person name="Dirks B."/>
            <person name="Chapman J."/>
            <person name="Salamov A."/>
            <person name="Terry A."/>
            <person name="Shapiro H."/>
            <person name="Lindquist E."/>
            <person name="Kapitonov V.V."/>
            <person name="Jurka J."/>
            <person name="Genikhovich G."/>
            <person name="Grigoriev I.V."/>
            <person name="Lucas S.M."/>
            <person name="Steele R.E."/>
            <person name="Finnerty J.R."/>
            <person name="Technau U."/>
            <person name="Martindale M.Q."/>
            <person name="Rokhsar D.S."/>
        </authorList>
    </citation>
    <scope>NUCLEOTIDE SEQUENCE [LARGE SCALE GENOMIC DNA]</scope>
    <source>
        <strain evidence="8">CH2 X CH6</strain>
    </source>
</reference>
<dbReference type="Pfam" id="PF08240">
    <property type="entry name" value="ADH_N"/>
    <property type="match status" value="1"/>
</dbReference>
<dbReference type="EMBL" id="DS469753">
    <property type="protein sequence ID" value="EDO33855.1"/>
    <property type="molecule type" value="Genomic_DNA"/>
</dbReference>
<name>A7SQZ0_NEMVE</name>
<dbReference type="AlphaFoldDB" id="A7SQZ0"/>
<evidence type="ECO:0000313" key="8">
    <source>
        <dbReference type="Proteomes" id="UP000001593"/>
    </source>
</evidence>
<dbReference type="InterPro" id="IPR002364">
    <property type="entry name" value="Quin_OxRdtase/zeta-crystal_CS"/>
</dbReference>
<dbReference type="HOGENOM" id="CLU_026673_3_3_1"/>
<evidence type="ECO:0000259" key="6">
    <source>
        <dbReference type="SMART" id="SM00829"/>
    </source>
</evidence>
<sequence>MDAWCIRNYTETDNLKLETFDTPDIESDAEVLVKVHASSVNPIDVEMRRGYGTNLLNTWRKLVGVEEFPLICGRDFSGVVVKTGRRVRRFRPGMEVWGTPSVVSAVSRGCHAQYLKVKQEEIAAKPVSLSHVEAASLPYVICTVWAGLVSRGGLGPATSAGKRVLVLGGSGGIGTFAIQLLKAWGATVITTCSTDAIDLVTSLGADHAIDYITTDEEAELRKLGGYDVILDPFGGEYEILAPELLSDRACGVYISIIPPLLPKTDALGLGKGVLSSGKSFVSASLKVNSLKGASVKWGFFTPNPGALDHVKLLVNQKKVKPVIQAVFPFSQVPDAYANVEAGHTRGKTIIQVAMDTQPLS</sequence>
<dbReference type="GO" id="GO:0008270">
    <property type="term" value="F:zinc ion binding"/>
    <property type="evidence" value="ECO:0007669"/>
    <property type="project" value="InterPro"/>
</dbReference>
<dbReference type="CDD" id="cd08248">
    <property type="entry name" value="RTN4I1"/>
    <property type="match status" value="1"/>
</dbReference>
<dbReference type="InterPro" id="IPR037397">
    <property type="entry name" value="RTN4IP1"/>
</dbReference>
<dbReference type="OMA" id="PVVPGWD"/>
<comment type="subcellular location">
    <subcellularLocation>
        <location evidence="1">Mitochondrion</location>
    </subcellularLocation>
</comment>
<dbReference type="PROSITE" id="PS01162">
    <property type="entry name" value="QOR_ZETA_CRYSTAL"/>
    <property type="match status" value="1"/>
</dbReference>
<dbReference type="GO" id="GO:0005739">
    <property type="term" value="C:mitochondrion"/>
    <property type="evidence" value="ECO:0000318"/>
    <property type="project" value="GO_Central"/>
</dbReference>
<keyword evidence="5" id="KW-0496">Mitochondrion</keyword>
<dbReference type="eggNOG" id="KOG1198">
    <property type="taxonomic scope" value="Eukaryota"/>
</dbReference>
<dbReference type="FunFam" id="3.40.50.720:FF:000147">
    <property type="entry name" value="Reticulon-4-interacting protein 1 homolog, mitochondrial"/>
    <property type="match status" value="1"/>
</dbReference>
<dbReference type="InterPro" id="IPR036291">
    <property type="entry name" value="NAD(P)-bd_dom_sf"/>
</dbReference>
<keyword evidence="3" id="KW-0809">Transit peptide</keyword>
<dbReference type="Gene3D" id="3.90.180.10">
    <property type="entry name" value="Medium-chain alcohol dehydrogenases, catalytic domain"/>
    <property type="match status" value="1"/>
</dbReference>
<gene>
    <name evidence="7" type="ORF">NEMVEDRAFT_v1g128248</name>
</gene>
<evidence type="ECO:0000313" key="7">
    <source>
        <dbReference type="EMBL" id="EDO33855.1"/>
    </source>
</evidence>
<feature type="domain" description="Enoyl reductase (ER)" evidence="6">
    <location>
        <begin position="10"/>
        <end position="350"/>
    </location>
</feature>
<dbReference type="PhylomeDB" id="A7SQZ0"/>